<feature type="transmembrane region" description="Helical" evidence="2">
    <location>
        <begin position="357"/>
        <end position="376"/>
    </location>
</feature>
<sequence>MSFTKLFFCILVFCVSDYSNEYTCGKLCKNKNVNNVLNLRTSRLLRGYEQAENIAEYENGRGKFFGLVDEDDEEFTSYFKSCMKDAKFQEGFNLLMTNDDNITSEYKTMTGDKCHKNTHPNLEYNSVPFTWGKHKESSGNKYDSQDFTSEYDFKNVKEYGNPNQNGRKQKKAYEEVGGHDYNYDDDYDDKYDNDDDYDDEYDDDYDDEYDDDYDDEYDDEYGNRYDNKYGNKYESKYGKNYKNKFRNRPTNGPIFQPGNQYGNDPEEANNETTQWIKRNNKKSLNIPTISGIINCIKKADANYQARLEKIVKEEKEKNPTCNRNSSKLSSMNVLKLLSPVFKTIPLSLMIMFTTKSALLFSIAILLIFASLVYISCRYQKCINRVNCADEGVRITLNREAEVIQKNELKVMPKKDDTRTLTWDQSSSLSIEEEMESRSEENIEDRWEDKIPRRREEEFHPIRDSYYHKRRYFL</sequence>
<evidence type="ECO:0008006" key="6">
    <source>
        <dbReference type="Google" id="ProtNLM"/>
    </source>
</evidence>
<keyword evidence="2" id="KW-0812">Transmembrane</keyword>
<keyword evidence="2" id="KW-1133">Transmembrane helix</keyword>
<dbReference type="AlphaFoldDB" id="W6ZYH3"/>
<feature type="region of interest" description="Disordered" evidence="1">
    <location>
        <begin position="153"/>
        <end position="228"/>
    </location>
</feature>
<evidence type="ECO:0000256" key="1">
    <source>
        <dbReference type="SAM" id="MobiDB-lite"/>
    </source>
</evidence>
<accession>W6ZYH3</accession>
<name>W6ZYH3_9APIC</name>
<keyword evidence="5" id="KW-1185">Reference proteome</keyword>
<dbReference type="VEuPathDB" id="PlasmoDB:C922_05238"/>
<evidence type="ECO:0000256" key="3">
    <source>
        <dbReference type="SAM" id="SignalP"/>
    </source>
</evidence>
<gene>
    <name evidence="4" type="ORF">C922_05238</name>
</gene>
<evidence type="ECO:0000256" key="2">
    <source>
        <dbReference type="SAM" id="Phobius"/>
    </source>
</evidence>
<keyword evidence="2" id="KW-0472">Membrane</keyword>
<dbReference type="Proteomes" id="UP000030640">
    <property type="component" value="Unassembled WGS sequence"/>
</dbReference>
<protein>
    <recommendedName>
        <fullName evidence="6">Pv-fam-d protein</fullName>
    </recommendedName>
</protein>
<proteinExistence type="predicted"/>
<dbReference type="RefSeq" id="XP_008819032.1">
    <property type="nucleotide sequence ID" value="XM_008820810.1"/>
</dbReference>
<dbReference type="OrthoDB" id="387566at2759"/>
<feature type="compositionally biased region" description="Basic and acidic residues" evidence="1">
    <location>
        <begin position="171"/>
        <end position="182"/>
    </location>
</feature>
<evidence type="ECO:0000313" key="5">
    <source>
        <dbReference type="Proteomes" id="UP000030640"/>
    </source>
</evidence>
<organism evidence="4 5">
    <name type="scientific">Plasmodium inui San Antonio 1</name>
    <dbReference type="NCBI Taxonomy" id="1237626"/>
    <lineage>
        <taxon>Eukaryota</taxon>
        <taxon>Sar</taxon>
        <taxon>Alveolata</taxon>
        <taxon>Apicomplexa</taxon>
        <taxon>Aconoidasida</taxon>
        <taxon>Haemosporida</taxon>
        <taxon>Plasmodiidae</taxon>
        <taxon>Plasmodium</taxon>
        <taxon>Plasmodium (Plasmodium)</taxon>
    </lineage>
</organism>
<dbReference type="EMBL" id="KI965506">
    <property type="protein sequence ID" value="EUD64388.1"/>
    <property type="molecule type" value="Genomic_DNA"/>
</dbReference>
<feature type="compositionally biased region" description="Acidic residues" evidence="1">
    <location>
        <begin position="183"/>
        <end position="220"/>
    </location>
</feature>
<feature type="signal peptide" evidence="3">
    <location>
        <begin position="1"/>
        <end position="19"/>
    </location>
</feature>
<dbReference type="GeneID" id="20040512"/>
<evidence type="ECO:0000313" key="4">
    <source>
        <dbReference type="EMBL" id="EUD64388.1"/>
    </source>
</evidence>
<reference evidence="4 5" key="1">
    <citation type="submission" date="2013-02" db="EMBL/GenBank/DDBJ databases">
        <title>The Genome Sequence of Plasmodium inui San Antonio 1.</title>
        <authorList>
            <consortium name="The Broad Institute Genome Sequencing Platform"/>
            <consortium name="The Broad Institute Genome Sequencing Center for Infectious Disease"/>
            <person name="Neafsey D."/>
            <person name="Cheeseman I."/>
            <person name="Volkman S."/>
            <person name="Adams J."/>
            <person name="Walker B."/>
            <person name="Young S.K."/>
            <person name="Zeng Q."/>
            <person name="Gargeya S."/>
            <person name="Fitzgerald M."/>
            <person name="Haas B."/>
            <person name="Abouelleil A."/>
            <person name="Alvarado L."/>
            <person name="Arachchi H.M."/>
            <person name="Berlin A.M."/>
            <person name="Chapman S.B."/>
            <person name="Dewar J."/>
            <person name="Goldberg J."/>
            <person name="Griggs A."/>
            <person name="Gujja S."/>
            <person name="Hansen M."/>
            <person name="Howarth C."/>
            <person name="Imamovic A."/>
            <person name="Larimer J."/>
            <person name="McCowan C."/>
            <person name="Murphy C."/>
            <person name="Neiman D."/>
            <person name="Pearson M."/>
            <person name="Priest M."/>
            <person name="Roberts A."/>
            <person name="Saif S."/>
            <person name="Shea T."/>
            <person name="Sisk P."/>
            <person name="Sykes S."/>
            <person name="Wortman J."/>
            <person name="Nusbaum C."/>
            <person name="Birren B."/>
        </authorList>
    </citation>
    <scope>NUCLEOTIDE SEQUENCE [LARGE SCALE GENOMIC DNA]</scope>
    <source>
        <strain evidence="4 5">San Antonio 1</strain>
    </source>
</reference>
<feature type="chain" id="PRO_5004887355" description="Pv-fam-d protein" evidence="3">
    <location>
        <begin position="20"/>
        <end position="473"/>
    </location>
</feature>
<keyword evidence="3" id="KW-0732">Signal</keyword>